<dbReference type="Proteomes" id="UP001497623">
    <property type="component" value="Unassembled WGS sequence"/>
</dbReference>
<feature type="region of interest" description="Disordered" evidence="1">
    <location>
        <begin position="1367"/>
        <end position="1430"/>
    </location>
</feature>
<protein>
    <recommendedName>
        <fullName evidence="2">BAH domain-containing protein</fullName>
    </recommendedName>
</protein>
<dbReference type="Gene3D" id="2.30.30.140">
    <property type="match status" value="1"/>
</dbReference>
<proteinExistence type="predicted"/>
<dbReference type="GO" id="GO:0003682">
    <property type="term" value="F:chromatin binding"/>
    <property type="evidence" value="ECO:0007669"/>
    <property type="project" value="InterPro"/>
</dbReference>
<feature type="compositionally biased region" description="Basic residues" evidence="1">
    <location>
        <begin position="1404"/>
        <end position="1418"/>
    </location>
</feature>
<feature type="compositionally biased region" description="Basic residues" evidence="1">
    <location>
        <begin position="2109"/>
        <end position="2136"/>
    </location>
</feature>
<dbReference type="CDD" id="cd04714">
    <property type="entry name" value="BAH_BAHCC1"/>
    <property type="match status" value="1"/>
</dbReference>
<feature type="compositionally biased region" description="Polar residues" evidence="1">
    <location>
        <begin position="1613"/>
        <end position="1624"/>
    </location>
</feature>
<dbReference type="Pfam" id="PF21744">
    <property type="entry name" value="BAHCC1-like_Tudor"/>
    <property type="match status" value="1"/>
</dbReference>
<feature type="compositionally biased region" description="Basic and acidic residues" evidence="1">
    <location>
        <begin position="1707"/>
        <end position="1721"/>
    </location>
</feature>
<feature type="compositionally biased region" description="Polar residues" evidence="1">
    <location>
        <begin position="1861"/>
        <end position="1874"/>
    </location>
</feature>
<feature type="region of interest" description="Disordered" evidence="1">
    <location>
        <begin position="1"/>
        <end position="22"/>
    </location>
</feature>
<feature type="compositionally biased region" description="Polar residues" evidence="1">
    <location>
        <begin position="1549"/>
        <end position="1569"/>
    </location>
</feature>
<dbReference type="InterPro" id="IPR001025">
    <property type="entry name" value="BAH_dom"/>
</dbReference>
<feature type="region of interest" description="Disordered" evidence="1">
    <location>
        <begin position="1836"/>
        <end position="1874"/>
    </location>
</feature>
<feature type="compositionally biased region" description="Polar residues" evidence="1">
    <location>
        <begin position="1014"/>
        <end position="1032"/>
    </location>
</feature>
<reference evidence="3 4" key="1">
    <citation type="submission" date="2024-05" db="EMBL/GenBank/DDBJ databases">
        <authorList>
            <person name="Wallberg A."/>
        </authorList>
    </citation>
    <scope>NUCLEOTIDE SEQUENCE [LARGE SCALE GENOMIC DNA]</scope>
</reference>
<dbReference type="PANTHER" id="PTHR12505">
    <property type="entry name" value="PHD FINGER TRANSCRIPTION FACTOR"/>
    <property type="match status" value="1"/>
</dbReference>
<sequence>MLATNPGSQQSSLSVSTAATTPLQHSLPHSHAVLAQLHALVQQHKDGVLGGNLPSVVGAASSTPPTLVSVKPGAMPPTSSHLPLANISIQAPTSSVAATSTHMPLSSITVQPPSTSLSTITTPVTLTNINFQPISISSTMTSQASYTFTSNVNTIAIPTINTSTIQDLTVKTRLINHDDGRISSSGHLTPKVHCHLKEDINSNSAKDLSNYQDSKVYISENSHIINGKSPTAKTFPSKDNNYLLNEDKLNRVWETHGAPVCQNNNNMPMLSPSIKTPLSPTNVQKVVIQKNLKTSQNETSKSQPREEQYFANIDTLKQGINLDEAINLSKTDNKAENKSSTDSPLSWKAPMSPNPLAPLVGDQCSRTTPGLLQAYAEGRRSRSDTTLTTTVTTSASARSSLSSSCEVSTVITNVSAPPPIVALTQLAVPNVAPPTSAAAGDLSKLRKTKLEERTQASITAANGIPIGIAVGRQRQETRTTDDAPAGPIQTIPVVSAVPTIPTAPSGGVTTIPIIPSVSVAPPTSTTLPTHWSLPPTPCTPGIPPSPFWLTQNQYTGLGVESGVGGGLGLGYQFARDPITGHLLLLGQYPHPLPDPGGHGLVWAGYGSMAATPPVVMSPQQLLLPDTHYHRALQAHTALLQIPHSHAPSIHSSQQSPTVKRERPPTPSLSEDDSKSRSVSIPSVTHSQMPEVVTAQASSDIPLSSPMAAAAVAAAGLRHLPPPFLFPPQSSIPYFCSQSPHAAPFPLNTYPHSAATVSSIAATSLSTVAITSATSTYTNTLTNLSNLSTTFSSIPETPVSSIFAKSSDCYSVSSAMTPTTRSESTEPINVTSQSDDESEDDLALHKTQNISEPRGPPVCSLPLNLCSTQTLTETAPLMSPSMSEHSNSRSTTENAYPVQLLPLRIKQEIKEEIPSPVSHSADYGSFYLDKTMDTHQIMSRNPKIMVKLEIKNIGSPEVRDNLFSESPKSSLKSLKTSSPQLNKPSIAPSSKNSSSLVISNKSSAVTTDTQEDEPSTNLDYKISTSQSDFSAQHTPDIDLSGLELLSRSVLQHANKLPEDKSQENNSITCSCQASQLSSVEPVMATSHLDLDCSVVSSLPPRNESPPPPLLEVPPPPPISLSESPPPPLLFSVTSISPALATPNTSNRLSSTDTTTITTTTTTTTTASTSTTSAITTTNLPTPTSGLSGLSLLCALAEQRILEEEKEEQVACPALSSLADIAAATSPNTPLSFPKSFNAFHHYQQQARIANNSSPLSIQTNLETDHASAYHSAYLPSDSLLIAAHEVTCPPAHPSFSHTPMKSVDINRNYKSPQSEREAKAFIANKASQYQKEGSFNFKMPCGFPVDSMNASELDMRMRLAELQRKYRETQRELSRLQPKAKASCSPKRGPGRPPKRKIQNNGGPGKKKVGRPPNSKKRSLQKELSPPVLERVTDLEIKSLTKYSDDERDDTGSESRSILKPPVLTATFTNYRDSSSISNSSPTTFMTQISTEKEESSDEDSSSKMMRRWSFSSEDTTPPVLVSPFKLPVITKEPRLEESEEEPSKDHLSDSSGSQSKVLHTETSVESSPSDMELHSVSSSSSKKRKVGRPKKHSPTKEDATETIVAKKPKTLSFLLQNRPLLSNKTKIKPKLKAEVKVRGEEEDEDDSPFRISYKKLSSPDSVTKEASDEDDDQIPKLQQISPRVSSESRGRKRGLPRGRTSFSRRAILRDKEKRKFAAEKQSHMEALFRSLKKHSKMAYAGHDESDDESEMDDDQDDKDSEAGFVGFEDSYSLSPCPLSAVAAAAAAAAKEANIALGHSSASDNEESVYSPESITTITPTSNPLKFIATTTTVPQVTTAVPTTPEEPSFAETSFPAEGGNTPENIQPKSSTQNTEVSVCTVDQSDLDAGARVLTLQDGLLYAGHVVPITAPDIYGVIVDGERGSRPHVYCREELLQQSWKEVKPGSSRYLPEGTRVCAFWSNQYRGLYPGSVAASSSPSHDTNHNLINVEFDDGDSGKIHVDDIRLLPPDFPISEYDPNPLMTLNKRKRRPTADSSAERRSTSGSTNRKKRTISGCDNLLGNNEDHLQPQELDVNNEIEKENQNSENLQSKMKKKEYKNDTKTTSKKEEKKKHKKHKSPDSHHHKHRHKSKHKHKRRESEGGLQQPHIERGDSEFSMRIVSPPPPVGDNRRNSAKEALESKKEKKEDDESQSEDESEEEDVASEESISEEESEDDYTPATRRRSKSTSPARSRKKRRHPSGKSKIAPFLLERQLWRWSGKGFKRPGAKGKGKKEFFKAIVRGKEMIRVGDCAVFLSAGQPDRPYIGRIELMWESWGGNMVVKVKWFYHPQETTGLGNRLSEHRGALFQSPHTDENDVQTISHKCDVIALSDYKVRRSNLEKEHGSSYENYDLYYLAGFYDPGSGHITMEPGVS</sequence>
<dbReference type="SMART" id="SM00384">
    <property type="entry name" value="AT_hook"/>
    <property type="match status" value="3"/>
</dbReference>
<feature type="region of interest" description="Disordered" evidence="1">
    <location>
        <begin position="813"/>
        <end position="841"/>
    </location>
</feature>
<feature type="compositionally biased region" description="Pro residues" evidence="1">
    <location>
        <begin position="1101"/>
        <end position="1123"/>
    </location>
</feature>
<feature type="domain" description="BAH" evidence="2">
    <location>
        <begin position="2284"/>
        <end position="2410"/>
    </location>
</feature>
<feature type="region of interest" description="Disordered" evidence="1">
    <location>
        <begin position="957"/>
        <end position="1033"/>
    </location>
</feature>
<dbReference type="PANTHER" id="PTHR12505:SF24">
    <property type="entry name" value="PROTEIN WINGED EYE"/>
    <property type="match status" value="1"/>
</dbReference>
<feature type="compositionally biased region" description="Basic residues" evidence="1">
    <location>
        <begin position="1581"/>
        <end position="1593"/>
    </location>
</feature>
<dbReference type="InterPro" id="IPR056841">
    <property type="entry name" value="TNRC18_BAHCC1-like_SH3"/>
</dbReference>
<dbReference type="InterPro" id="IPR043151">
    <property type="entry name" value="BAH_sf"/>
</dbReference>
<organism evidence="3 4">
    <name type="scientific">Meganyctiphanes norvegica</name>
    <name type="common">Northern krill</name>
    <name type="synonym">Thysanopoda norvegica</name>
    <dbReference type="NCBI Taxonomy" id="48144"/>
    <lineage>
        <taxon>Eukaryota</taxon>
        <taxon>Metazoa</taxon>
        <taxon>Ecdysozoa</taxon>
        <taxon>Arthropoda</taxon>
        <taxon>Crustacea</taxon>
        <taxon>Multicrustacea</taxon>
        <taxon>Malacostraca</taxon>
        <taxon>Eumalacostraca</taxon>
        <taxon>Eucarida</taxon>
        <taxon>Euphausiacea</taxon>
        <taxon>Euphausiidae</taxon>
        <taxon>Meganyctiphanes</taxon>
    </lineage>
</organism>
<dbReference type="InterPro" id="IPR017956">
    <property type="entry name" value="AT_hook_DNA-bd_motif"/>
</dbReference>
<feature type="region of interest" description="Disordered" evidence="1">
    <location>
        <begin position="646"/>
        <end position="698"/>
    </location>
</feature>
<dbReference type="Pfam" id="PF01426">
    <property type="entry name" value="BAH"/>
    <property type="match status" value="1"/>
</dbReference>
<dbReference type="Gene3D" id="2.30.30.490">
    <property type="match status" value="1"/>
</dbReference>
<feature type="compositionally biased region" description="Basic and acidic residues" evidence="1">
    <location>
        <begin position="1442"/>
        <end position="1452"/>
    </location>
</feature>
<dbReference type="InterPro" id="IPR052429">
    <property type="entry name" value="BAH_domain_protein"/>
</dbReference>
<feature type="compositionally biased region" description="Basic and acidic residues" evidence="1">
    <location>
        <begin position="1531"/>
        <end position="1548"/>
    </location>
</feature>
<evidence type="ECO:0000313" key="4">
    <source>
        <dbReference type="Proteomes" id="UP001497623"/>
    </source>
</evidence>
<dbReference type="SMART" id="SM00439">
    <property type="entry name" value="BAH"/>
    <property type="match status" value="1"/>
</dbReference>
<evidence type="ECO:0000256" key="1">
    <source>
        <dbReference type="SAM" id="MobiDB-lite"/>
    </source>
</evidence>
<feature type="compositionally biased region" description="Polar residues" evidence="1">
    <location>
        <begin position="1676"/>
        <end position="1687"/>
    </location>
</feature>
<evidence type="ECO:0000313" key="3">
    <source>
        <dbReference type="EMBL" id="CAL4099723.1"/>
    </source>
</evidence>
<dbReference type="GO" id="GO:0003677">
    <property type="term" value="F:DNA binding"/>
    <property type="evidence" value="ECO:0007669"/>
    <property type="project" value="InterPro"/>
</dbReference>
<gene>
    <name evidence="3" type="ORF">MNOR_LOCUS16568</name>
</gene>
<feature type="compositionally biased region" description="Polar residues" evidence="1">
    <location>
        <begin position="813"/>
        <end position="832"/>
    </location>
</feature>
<feature type="region of interest" description="Disordered" evidence="1">
    <location>
        <begin position="2010"/>
        <end position="2065"/>
    </location>
</feature>
<comment type="caution">
    <text evidence="3">The sequence shown here is derived from an EMBL/GenBank/DDBJ whole genome shotgun (WGS) entry which is preliminary data.</text>
</comment>
<evidence type="ECO:0000259" key="2">
    <source>
        <dbReference type="PROSITE" id="PS51038"/>
    </source>
</evidence>
<dbReference type="EMBL" id="CAXKWB010010954">
    <property type="protein sequence ID" value="CAL4099723.1"/>
    <property type="molecule type" value="Genomic_DNA"/>
</dbReference>
<feature type="compositionally biased region" description="Basic and acidic residues" evidence="1">
    <location>
        <begin position="2097"/>
        <end position="2108"/>
    </location>
</feature>
<feature type="compositionally biased region" description="Low complexity" evidence="1">
    <location>
        <begin position="646"/>
        <end position="656"/>
    </location>
</feature>
<feature type="region of interest" description="Disordered" evidence="1">
    <location>
        <begin position="2081"/>
        <end position="2243"/>
    </location>
</feature>
<feature type="region of interest" description="Disordered" evidence="1">
    <location>
        <begin position="331"/>
        <end position="356"/>
    </location>
</feature>
<dbReference type="Pfam" id="PF24912">
    <property type="entry name" value="SH3_TNRC18"/>
    <property type="match status" value="1"/>
</dbReference>
<feature type="region of interest" description="Disordered" evidence="1">
    <location>
        <begin position="1096"/>
        <end position="1123"/>
    </location>
</feature>
<feature type="compositionally biased region" description="Basic and acidic residues" evidence="1">
    <location>
        <begin position="2168"/>
        <end position="2187"/>
    </location>
</feature>
<feature type="compositionally biased region" description="Low complexity" evidence="1">
    <location>
        <begin position="962"/>
        <end position="1002"/>
    </location>
</feature>
<keyword evidence="4" id="KW-1185">Reference proteome</keyword>
<feature type="compositionally biased region" description="Basic residues" evidence="1">
    <location>
        <begin position="1388"/>
        <end position="1397"/>
    </location>
</feature>
<feature type="compositionally biased region" description="Polar residues" evidence="1">
    <location>
        <begin position="676"/>
        <end position="687"/>
    </location>
</feature>
<feature type="compositionally biased region" description="Acidic residues" evidence="1">
    <location>
        <begin position="2188"/>
        <end position="2216"/>
    </location>
</feature>
<dbReference type="InterPro" id="IPR048924">
    <property type="entry name" value="BAHCC1-like_Tudor"/>
</dbReference>
<accession>A0AAV2QUP7</accession>
<feature type="region of interest" description="Disordered" evidence="1">
    <location>
        <begin position="1737"/>
        <end position="1766"/>
    </location>
</feature>
<dbReference type="PROSITE" id="PS51038">
    <property type="entry name" value="BAH"/>
    <property type="match status" value="1"/>
</dbReference>
<feature type="region of interest" description="Disordered" evidence="1">
    <location>
        <begin position="1442"/>
        <end position="1721"/>
    </location>
</feature>
<name>A0AAV2QUP7_MEGNR</name>
<feature type="compositionally biased region" description="Basic residues" evidence="1">
    <location>
        <begin position="2220"/>
        <end position="2241"/>
    </location>
</feature>
<feature type="compositionally biased region" description="Acidic residues" evidence="1">
    <location>
        <begin position="1744"/>
        <end position="1759"/>
    </location>
</feature>